<sequence length="134" mass="14147">MPISRFLSKAAPIAARILLGLLFVVTGLNGFLDFLPRPTAPMPEGAAAFAGAMMKTGYLMQLVAGTQLAAGLMLLVGRFVPLALTLLAPVLVNIICFHVFLAPSGLGPGVLALVLELYLVWTRRAAFGPVIAFR</sequence>
<dbReference type="InterPro" id="IPR032808">
    <property type="entry name" value="DoxX"/>
</dbReference>
<dbReference type="Pfam" id="PF07681">
    <property type="entry name" value="DoxX"/>
    <property type="match status" value="1"/>
</dbReference>
<evidence type="ECO:0000256" key="4">
    <source>
        <dbReference type="ARBA" id="ARBA00023136"/>
    </source>
</evidence>
<dbReference type="EMBL" id="AP027080">
    <property type="protein sequence ID" value="BDU72258.1"/>
    <property type="molecule type" value="Genomic_DNA"/>
</dbReference>
<name>A0AA48H5J9_9BACT</name>
<keyword evidence="4 5" id="KW-0472">Membrane</keyword>
<dbReference type="AlphaFoldDB" id="A0AA48H5J9"/>
<comment type="subcellular location">
    <subcellularLocation>
        <location evidence="1">Membrane</location>
        <topology evidence="1">Multi-pass membrane protein</topology>
    </subcellularLocation>
</comment>
<evidence type="ECO:0008006" key="8">
    <source>
        <dbReference type="Google" id="ProtNLM"/>
    </source>
</evidence>
<dbReference type="RefSeq" id="WP_316415171.1">
    <property type="nucleotide sequence ID" value="NZ_AP027080.1"/>
</dbReference>
<dbReference type="KEGG" id="msil:METEAL_14320"/>
<proteinExistence type="predicted"/>
<organism evidence="6 7">
    <name type="scientific">Mesoterricola silvestris</name>
    <dbReference type="NCBI Taxonomy" id="2927979"/>
    <lineage>
        <taxon>Bacteria</taxon>
        <taxon>Pseudomonadati</taxon>
        <taxon>Acidobacteriota</taxon>
        <taxon>Holophagae</taxon>
        <taxon>Holophagales</taxon>
        <taxon>Holophagaceae</taxon>
        <taxon>Mesoterricola</taxon>
    </lineage>
</organism>
<evidence type="ECO:0000256" key="5">
    <source>
        <dbReference type="SAM" id="Phobius"/>
    </source>
</evidence>
<evidence type="ECO:0000313" key="6">
    <source>
        <dbReference type="EMBL" id="BDU72258.1"/>
    </source>
</evidence>
<feature type="transmembrane region" description="Helical" evidence="5">
    <location>
        <begin position="13"/>
        <end position="35"/>
    </location>
</feature>
<keyword evidence="2 5" id="KW-0812">Transmembrane</keyword>
<dbReference type="Proteomes" id="UP001238179">
    <property type="component" value="Chromosome"/>
</dbReference>
<reference evidence="7" key="1">
    <citation type="journal article" date="2023" name="Int. J. Syst. Evol. Microbiol.">
        <title>Mesoterricola silvestris gen. nov., sp. nov., Mesoterricola sediminis sp. nov., Geothrix oryzae sp. nov., Geothrix edaphica sp. nov., Geothrix rubra sp. nov., and Geothrix limicola sp. nov., six novel members of Acidobacteriota isolated from soils.</title>
        <authorList>
            <person name="Itoh H."/>
            <person name="Sugisawa Y."/>
            <person name="Mise K."/>
            <person name="Xu Z."/>
            <person name="Kuniyasu M."/>
            <person name="Ushijima N."/>
            <person name="Kawano K."/>
            <person name="Kobayashi E."/>
            <person name="Shiratori Y."/>
            <person name="Masuda Y."/>
            <person name="Senoo K."/>
        </authorList>
    </citation>
    <scope>NUCLEOTIDE SEQUENCE [LARGE SCALE GENOMIC DNA]</scope>
    <source>
        <strain evidence="7">W79</strain>
    </source>
</reference>
<evidence type="ECO:0000313" key="7">
    <source>
        <dbReference type="Proteomes" id="UP001238179"/>
    </source>
</evidence>
<accession>A0AA48H5J9</accession>
<keyword evidence="7" id="KW-1185">Reference proteome</keyword>
<gene>
    <name evidence="6" type="ORF">METEAL_14320</name>
</gene>
<protein>
    <recommendedName>
        <fullName evidence="8">DoxX family protein</fullName>
    </recommendedName>
</protein>
<feature type="transmembrane region" description="Helical" evidence="5">
    <location>
        <begin position="56"/>
        <end position="80"/>
    </location>
</feature>
<evidence type="ECO:0000256" key="1">
    <source>
        <dbReference type="ARBA" id="ARBA00004141"/>
    </source>
</evidence>
<keyword evidence="3 5" id="KW-1133">Transmembrane helix</keyword>
<evidence type="ECO:0000256" key="2">
    <source>
        <dbReference type="ARBA" id="ARBA00022692"/>
    </source>
</evidence>
<dbReference type="GO" id="GO:0016020">
    <property type="term" value="C:membrane"/>
    <property type="evidence" value="ECO:0007669"/>
    <property type="project" value="UniProtKB-SubCell"/>
</dbReference>
<feature type="transmembrane region" description="Helical" evidence="5">
    <location>
        <begin position="86"/>
        <end position="115"/>
    </location>
</feature>
<evidence type="ECO:0000256" key="3">
    <source>
        <dbReference type="ARBA" id="ARBA00022989"/>
    </source>
</evidence>